<evidence type="ECO:0000256" key="1">
    <source>
        <dbReference type="SAM" id="MobiDB-lite"/>
    </source>
</evidence>
<comment type="caution">
    <text evidence="2">The sequence shown here is derived from an EMBL/GenBank/DDBJ whole genome shotgun (WGS) entry which is preliminary data.</text>
</comment>
<keyword evidence="3" id="KW-1185">Reference proteome</keyword>
<gene>
    <name evidence="2" type="ORF">DFP86_10316</name>
</gene>
<name>A0A4R7B9X2_9NEIS</name>
<dbReference type="Proteomes" id="UP000295611">
    <property type="component" value="Unassembled WGS sequence"/>
</dbReference>
<dbReference type="EMBL" id="SNZP01000003">
    <property type="protein sequence ID" value="TDR81363.1"/>
    <property type="molecule type" value="Genomic_DNA"/>
</dbReference>
<evidence type="ECO:0000313" key="3">
    <source>
        <dbReference type="Proteomes" id="UP000295611"/>
    </source>
</evidence>
<feature type="region of interest" description="Disordered" evidence="1">
    <location>
        <begin position="85"/>
        <end position="107"/>
    </location>
</feature>
<protein>
    <recommendedName>
        <fullName evidence="4">AAA domain-containing protein</fullName>
    </recommendedName>
</protein>
<reference evidence="2 3" key="1">
    <citation type="submission" date="2019-03" db="EMBL/GenBank/DDBJ databases">
        <title>Genomic Encyclopedia of Type Strains, Phase III (KMG-III): the genomes of soil and plant-associated and newly described type strains.</title>
        <authorList>
            <person name="Whitman W."/>
        </authorList>
    </citation>
    <scope>NUCLEOTIDE SEQUENCE [LARGE SCALE GENOMIC DNA]</scope>
    <source>
        <strain evidence="2 3">CECT 8976</strain>
    </source>
</reference>
<sequence length="107" mass="11797">MAPDTLLHPREQLAQSVLRMLTAGLSSALTLFAPRRMGKTEFLVKDLMPLAENNGWRVFYYSFMGDDAGEIAKAFPIALQCQPMAQQNRGQDRRADQAANVADAATP</sequence>
<evidence type="ECO:0000313" key="2">
    <source>
        <dbReference type="EMBL" id="TDR81363.1"/>
    </source>
</evidence>
<organism evidence="2 3">
    <name type="scientific">Paludibacterium purpuratum</name>
    <dbReference type="NCBI Taxonomy" id="1144873"/>
    <lineage>
        <taxon>Bacteria</taxon>
        <taxon>Pseudomonadati</taxon>
        <taxon>Pseudomonadota</taxon>
        <taxon>Betaproteobacteria</taxon>
        <taxon>Neisseriales</taxon>
        <taxon>Chromobacteriaceae</taxon>
        <taxon>Paludibacterium</taxon>
    </lineage>
</organism>
<accession>A0A4R7B9X2</accession>
<feature type="compositionally biased region" description="Low complexity" evidence="1">
    <location>
        <begin position="97"/>
        <end position="107"/>
    </location>
</feature>
<dbReference type="AlphaFoldDB" id="A0A4R7B9X2"/>
<dbReference type="RefSeq" id="WP_133678744.1">
    <property type="nucleotide sequence ID" value="NZ_SNZP01000003.1"/>
</dbReference>
<evidence type="ECO:0008006" key="4">
    <source>
        <dbReference type="Google" id="ProtNLM"/>
    </source>
</evidence>
<dbReference type="OrthoDB" id="8576717at2"/>
<proteinExistence type="predicted"/>